<protein>
    <submittedName>
        <fullName evidence="1">Uncharacterized protein</fullName>
    </submittedName>
</protein>
<dbReference type="Proteomes" id="UP001497680">
    <property type="component" value="Unassembled WGS sequence"/>
</dbReference>
<reference evidence="1 2" key="1">
    <citation type="journal article" date="2022" name="New Phytol.">
        <title>Ecological generalism drives hyperdiversity of secondary metabolite gene clusters in xylarialean endophytes.</title>
        <authorList>
            <person name="Franco M.E.E."/>
            <person name="Wisecaver J.H."/>
            <person name="Arnold A.E."/>
            <person name="Ju Y.M."/>
            <person name="Slot J.C."/>
            <person name="Ahrendt S."/>
            <person name="Moore L.P."/>
            <person name="Eastman K.E."/>
            <person name="Scott K."/>
            <person name="Konkel Z."/>
            <person name="Mondo S.J."/>
            <person name="Kuo A."/>
            <person name="Hayes R.D."/>
            <person name="Haridas S."/>
            <person name="Andreopoulos B."/>
            <person name="Riley R."/>
            <person name="LaButti K."/>
            <person name="Pangilinan J."/>
            <person name="Lipzen A."/>
            <person name="Amirebrahimi M."/>
            <person name="Yan J."/>
            <person name="Adam C."/>
            <person name="Keymanesh K."/>
            <person name="Ng V."/>
            <person name="Louie K."/>
            <person name="Northen T."/>
            <person name="Drula E."/>
            <person name="Henrissat B."/>
            <person name="Hsieh H.M."/>
            <person name="Youens-Clark K."/>
            <person name="Lutzoni F."/>
            <person name="Miadlikowska J."/>
            <person name="Eastwood D.C."/>
            <person name="Hamelin R.C."/>
            <person name="Grigoriev I.V."/>
            <person name="U'Ren J.M."/>
        </authorList>
    </citation>
    <scope>NUCLEOTIDE SEQUENCE [LARGE SCALE GENOMIC DNA]</scope>
    <source>
        <strain evidence="1 2">ER1909</strain>
    </source>
</reference>
<accession>A0ACC0D3C4</accession>
<dbReference type="EMBL" id="MU394310">
    <property type="protein sequence ID" value="KAI6087134.1"/>
    <property type="molecule type" value="Genomic_DNA"/>
</dbReference>
<organism evidence="1 2">
    <name type="scientific">Hypoxylon rubiginosum</name>
    <dbReference type="NCBI Taxonomy" id="110542"/>
    <lineage>
        <taxon>Eukaryota</taxon>
        <taxon>Fungi</taxon>
        <taxon>Dikarya</taxon>
        <taxon>Ascomycota</taxon>
        <taxon>Pezizomycotina</taxon>
        <taxon>Sordariomycetes</taxon>
        <taxon>Xylariomycetidae</taxon>
        <taxon>Xylariales</taxon>
        <taxon>Hypoxylaceae</taxon>
        <taxon>Hypoxylon</taxon>
    </lineage>
</organism>
<gene>
    <name evidence="1" type="ORF">F4821DRAFT_237128</name>
</gene>
<evidence type="ECO:0000313" key="2">
    <source>
        <dbReference type="Proteomes" id="UP001497680"/>
    </source>
</evidence>
<sequence>MSGGISWEDFNNAGKGGGDDKGTKKILPVTPPPTDISSTFSTPGWSGGKSGFSPGTTPGTTPTPTKSGTRSDKPLLDVVPPTVTGETPEGPGRSPNQTQDVYAGMPGYIKATPWAKPYFSNHHHENPQVNTEMLGHVNCGYLSTPGRPPTLEGLKQHVQSLTFLISTLAPSSSGGMVDAINARNQEPGNTTIDPQTFIEHQAYDWLNNLQVPYDTLDKAHKRPLNSLANLVKKNGDEKGVEFHCPMDKAPVQWIEENNETQRFPFQNHMTLLMHANECLERLDHEYSAMGGLLSIIPTDRDNVNEHPDLPKAKQTLIGQWLLYTQHLTGRMHELEIAYANALDIIAGEAQVPAQHLSSHGPDGRSGREIVFPQDRWLLANSGEDVFEFIHRMLDRKEAWLSAQDAMYLTQNTVGDRLKDERDEVRGIVSVDLMSRFYRLKGSGRGTVFVLPAFADRPNTEHTRELENRPTVVTLPTPTYPDRTTAWDRRNLGIEQVNLQQNIDLANKEVELRKLQSLNETYTNDLERLRILNKIYEESQGREVTQLSTRTAFAEANKMRTEEAFEKLLLENNAMRNELATYKKERQEVQAAPPVPGVTKADDGSSYTLNEQTYQQFANRSTAVDEAKTGIARVQAALLKLISDGQLNKNDFAWMDTVVNTA</sequence>
<keyword evidence="2" id="KW-1185">Reference proteome</keyword>
<comment type="caution">
    <text evidence="1">The sequence shown here is derived from an EMBL/GenBank/DDBJ whole genome shotgun (WGS) entry which is preliminary data.</text>
</comment>
<proteinExistence type="predicted"/>
<evidence type="ECO:0000313" key="1">
    <source>
        <dbReference type="EMBL" id="KAI6087134.1"/>
    </source>
</evidence>
<name>A0ACC0D3C4_9PEZI</name>